<dbReference type="Proteomes" id="UP000287651">
    <property type="component" value="Unassembled WGS sequence"/>
</dbReference>
<sequence>MTSEFWSTTRGTYHEVDSLLLGQGGQMFWFFSSPFIISDTSNSCDPELPVANMCCTLRPENLWFRDD</sequence>
<proteinExistence type="predicted"/>
<dbReference type="AlphaFoldDB" id="A0A427AQ31"/>
<comment type="caution">
    <text evidence="1">The sequence shown here is derived from an EMBL/GenBank/DDBJ whole genome shotgun (WGS) entry which is preliminary data.</text>
</comment>
<name>A0A427AQ31_ENSVE</name>
<organism evidence="1 2">
    <name type="scientific">Ensete ventricosum</name>
    <name type="common">Abyssinian banana</name>
    <name type="synonym">Musa ensete</name>
    <dbReference type="NCBI Taxonomy" id="4639"/>
    <lineage>
        <taxon>Eukaryota</taxon>
        <taxon>Viridiplantae</taxon>
        <taxon>Streptophyta</taxon>
        <taxon>Embryophyta</taxon>
        <taxon>Tracheophyta</taxon>
        <taxon>Spermatophyta</taxon>
        <taxon>Magnoliopsida</taxon>
        <taxon>Liliopsida</taxon>
        <taxon>Zingiberales</taxon>
        <taxon>Musaceae</taxon>
        <taxon>Ensete</taxon>
    </lineage>
</organism>
<gene>
    <name evidence="1" type="ORF">B296_00007769</name>
</gene>
<accession>A0A427AQ31</accession>
<dbReference type="EMBL" id="AMZH03001705">
    <property type="protein sequence ID" value="RRT78328.1"/>
    <property type="molecule type" value="Genomic_DNA"/>
</dbReference>
<reference evidence="1 2" key="1">
    <citation type="journal article" date="2014" name="Agronomy (Basel)">
        <title>A Draft Genome Sequence for Ensete ventricosum, the Drought-Tolerant Tree Against Hunger.</title>
        <authorList>
            <person name="Harrison J."/>
            <person name="Moore K.A."/>
            <person name="Paszkiewicz K."/>
            <person name="Jones T."/>
            <person name="Grant M."/>
            <person name="Ambacheew D."/>
            <person name="Muzemil S."/>
            <person name="Studholme D.J."/>
        </authorList>
    </citation>
    <scope>NUCLEOTIDE SEQUENCE [LARGE SCALE GENOMIC DNA]</scope>
</reference>
<evidence type="ECO:0000313" key="2">
    <source>
        <dbReference type="Proteomes" id="UP000287651"/>
    </source>
</evidence>
<protein>
    <submittedName>
        <fullName evidence="1">Uncharacterized protein</fullName>
    </submittedName>
</protein>
<evidence type="ECO:0000313" key="1">
    <source>
        <dbReference type="EMBL" id="RRT78328.1"/>
    </source>
</evidence>